<dbReference type="InterPro" id="IPR004879">
    <property type="entry name" value="Ssp411-like_TRX"/>
</dbReference>
<comment type="caution">
    <text evidence="2">The sequence shown here is derived from an EMBL/GenBank/DDBJ whole genome shotgun (WGS) entry which is preliminary data.</text>
</comment>
<dbReference type="Gene3D" id="3.40.30.10">
    <property type="entry name" value="Glutaredoxin"/>
    <property type="match status" value="1"/>
</dbReference>
<dbReference type="Gene3D" id="1.50.10.10">
    <property type="match status" value="1"/>
</dbReference>
<dbReference type="SUPFAM" id="SSF48208">
    <property type="entry name" value="Six-hairpin glycosidases"/>
    <property type="match status" value="1"/>
</dbReference>
<dbReference type="EMBL" id="NEXD01000098">
    <property type="protein sequence ID" value="PSN83618.1"/>
    <property type="molecule type" value="Genomic_DNA"/>
</dbReference>
<dbReference type="Pfam" id="PF03190">
    <property type="entry name" value="Thioredox_DsbH"/>
    <property type="match status" value="1"/>
</dbReference>
<reference evidence="2 3" key="1">
    <citation type="submission" date="2017-04" db="EMBL/GenBank/DDBJ databases">
        <title>Novel microbial lineages endemic to geothermal iron-oxide mats fill important gaps in the evolutionary history of Archaea.</title>
        <authorList>
            <person name="Jay Z.J."/>
            <person name="Beam J.P."/>
            <person name="Dlakic M."/>
            <person name="Rusch D.B."/>
            <person name="Kozubal M.A."/>
            <person name="Inskeep W.P."/>
        </authorList>
    </citation>
    <scope>NUCLEOTIDE SEQUENCE [LARGE SCALE GENOMIC DNA]</scope>
    <source>
        <strain evidence="2">BE_D</strain>
    </source>
</reference>
<dbReference type="AlphaFoldDB" id="A0A2R6AB98"/>
<protein>
    <recommendedName>
        <fullName evidence="1">Spermatogenesis-associated protein 20-like TRX domain-containing protein</fullName>
    </recommendedName>
</protein>
<dbReference type="InterPro" id="IPR036249">
    <property type="entry name" value="Thioredoxin-like_sf"/>
</dbReference>
<dbReference type="PANTHER" id="PTHR42899:SF1">
    <property type="entry name" value="SPERMATOGENESIS-ASSOCIATED PROTEIN 20"/>
    <property type="match status" value="1"/>
</dbReference>
<organism evidence="2 3">
    <name type="scientific">Candidatus Marsarchaeota G1 archaeon BE_D</name>
    <dbReference type="NCBI Taxonomy" id="1978156"/>
    <lineage>
        <taxon>Archaea</taxon>
        <taxon>Candidatus Marsarchaeota</taxon>
        <taxon>Candidatus Marsarchaeota group 1</taxon>
    </lineage>
</organism>
<dbReference type="Proteomes" id="UP000240569">
    <property type="component" value="Unassembled WGS sequence"/>
</dbReference>
<dbReference type="InterPro" id="IPR008928">
    <property type="entry name" value="6-hairpin_glycosidase_sf"/>
</dbReference>
<feature type="domain" description="Spermatogenesis-associated protein 20-like TRX" evidence="1">
    <location>
        <begin position="23"/>
        <end position="163"/>
    </location>
</feature>
<dbReference type="PANTHER" id="PTHR42899">
    <property type="entry name" value="SPERMATOGENESIS-ASSOCIATED PROTEIN 20"/>
    <property type="match status" value="1"/>
</dbReference>
<name>A0A2R6AB98_9ARCH</name>
<dbReference type="InterPro" id="IPR012341">
    <property type="entry name" value="6hp_glycosidase-like_sf"/>
</dbReference>
<dbReference type="InterPro" id="IPR024705">
    <property type="entry name" value="Ssp411"/>
</dbReference>
<dbReference type="GO" id="GO:0005975">
    <property type="term" value="P:carbohydrate metabolic process"/>
    <property type="evidence" value="ECO:0007669"/>
    <property type="project" value="InterPro"/>
</dbReference>
<dbReference type="PIRSF" id="PIRSF006402">
    <property type="entry name" value="UCP006402_thioredoxin"/>
    <property type="match status" value="1"/>
</dbReference>
<sequence>MFQTYKFQSEELLSSQCKKEVMLSEINWGEWSKASFERAKALDKPVFVYLFANWSHWCHVMEREVFNDKELAGILNDHFVCVRVDRDERPEIDRVFQLSIGGGWPVVCILTQDKRVLFASNSLPLEDKAGVAGLKPLLKRILELWTKDRQKLLNQARQLPTHLPLKSDTKQASNVFEDAVVNLLSRFDWDRGGMGVRNKFPQPTVDLLFLCYSARTGDRLGLQASCITLNRMYYGGIMDQIGGGFHRYADLDWLVPGFEKLLVDNAEILRDYLLHYSVSKDTDFLDAAKLTADYMVTELKLEKGFATSEDSESDGVEGKYYTWTPKEVDEAVGKDLAKLAREIFGIHPISGISADPFKPVVPQEKGVVNGRIVLRRTMDLEALSKKLGVSIEEAWDVYTEIRNALKEYRDKTRKKPKRDENAYTHPNALAAESLTLASKLLECEYSNEWLSCALTVVDSVKKVTRKLTSGKDGLLEDYAAMTLANLQVYEVTGNAKYLDKAIELSCELLSFKGENGFFESQEKENVFIEDSPNESPNSLAFRALFKVKAHAPDAIDSFKFEFPSVSKLKEEYVAGLLLSLDTLLNGHCTIVILDKGDELAENLHKTALRVYHPAKAVKRVVEGEESLHYLKLKTNAQSSVAYVKTEQEYKLAKSVKALESLIKSGLAL</sequence>
<accession>A0A2R6AB98</accession>
<gene>
    <name evidence="2" type="ORF">B9Q02_10340</name>
</gene>
<proteinExistence type="predicted"/>
<dbReference type="SUPFAM" id="SSF52833">
    <property type="entry name" value="Thioredoxin-like"/>
    <property type="match status" value="1"/>
</dbReference>
<evidence type="ECO:0000313" key="2">
    <source>
        <dbReference type="EMBL" id="PSN83618.1"/>
    </source>
</evidence>
<evidence type="ECO:0000313" key="3">
    <source>
        <dbReference type="Proteomes" id="UP000240569"/>
    </source>
</evidence>
<evidence type="ECO:0000259" key="1">
    <source>
        <dbReference type="Pfam" id="PF03190"/>
    </source>
</evidence>